<dbReference type="PANTHER" id="PTHR30185">
    <property type="entry name" value="CRYPTIC BETA-GLUCOSIDE BGL OPERON ANTITERMINATOR"/>
    <property type="match status" value="1"/>
</dbReference>
<gene>
    <name evidence="8" type="ORF">HMPREF9709_01315</name>
</gene>
<dbReference type="OrthoDB" id="3175596at2"/>
<comment type="caution">
    <text evidence="8">The sequence shown here is derived from an EMBL/GenBank/DDBJ whole genome shotgun (WGS) entry which is preliminary data.</text>
</comment>
<dbReference type="PROSITE" id="PS51000">
    <property type="entry name" value="HTH_DEOR_2"/>
    <property type="match status" value="1"/>
</dbReference>
<dbReference type="PROSITE" id="PS51372">
    <property type="entry name" value="PRD_2"/>
    <property type="match status" value="2"/>
</dbReference>
<feature type="domain" description="PRD" evidence="7">
    <location>
        <begin position="172"/>
        <end position="276"/>
    </location>
</feature>
<dbReference type="InterPro" id="IPR002178">
    <property type="entry name" value="PTS_EIIA_type-2_dom"/>
</dbReference>
<feature type="domain" description="PRD" evidence="7">
    <location>
        <begin position="278"/>
        <end position="385"/>
    </location>
</feature>
<keyword evidence="1" id="KW-0677">Repeat</keyword>
<evidence type="ECO:0000313" key="9">
    <source>
        <dbReference type="Proteomes" id="UP000004191"/>
    </source>
</evidence>
<dbReference type="InterPro" id="IPR016152">
    <property type="entry name" value="PTrfase/Anion_transptr"/>
</dbReference>
<name>H3NPP3_9FIRM</name>
<dbReference type="Pfam" id="PF05043">
    <property type="entry name" value="Mga"/>
    <property type="match status" value="1"/>
</dbReference>
<dbReference type="Pfam" id="PF08279">
    <property type="entry name" value="HTH_11"/>
    <property type="match status" value="1"/>
</dbReference>
<dbReference type="InterPro" id="IPR013196">
    <property type="entry name" value="HTH_11"/>
</dbReference>
<dbReference type="HOGENOM" id="CLU_013442_5_2_9"/>
<sequence>MTNRQNQIIQLLMDNKWITGSNLSIILGVSDRTIRSDIKNINNKLGYTLIHSDNRLGYKIKDKNIKLTSNKKIAETPYERKLYILKKLLLHKGEIDIYDDIIDELFVSDATLLNDISDINKDLYEYKKISISKNGSKIQIIGDEKCIRRLYKDLLIKETENNLFNINQIALLYKNFDLIEMKNILEKLLEEYNYIIDEVAFPILMIHLGVSIDRIISKNTLDIIESNNEIKNSVEYLISKKFFGEINKRFSIDSDEAEVALFAKTLMSKNRNYSRDLSNITEYKIIVKDLLKYIYEDYGINFLSDEELINSLCVHIEALIARIKLNAPTTNLFLDEIKKRYPFVFELALISAHYLNEKLDVIITEEEIGFLCLHLGTAYERNYMHKYRVLLISPQINIINNKLEDNINKFFNNKLEIVDKLNYFEENAVLKINPDIIISNTQIYHSLDIPTIFVSPFFLPEDESNILQTINALDNKRLKKEYSKYLDEILSSENFYTRMDFDSKEDAIKFLCDKLVEKGNITNNYYSSVINREKMSTTSFSQGFAIPHSIDTDDIIKSSISVLILDNPIDWGNYRVQIIFLLTIKNINSPALKLFFNWMDVIASDVGKFSKYLTCKSFEEFIDIFDNDNN</sequence>
<evidence type="ECO:0000256" key="2">
    <source>
        <dbReference type="ARBA" id="ARBA00023015"/>
    </source>
</evidence>
<evidence type="ECO:0000256" key="1">
    <source>
        <dbReference type="ARBA" id="ARBA00022737"/>
    </source>
</evidence>
<dbReference type="Gene3D" id="1.10.1790.10">
    <property type="entry name" value="PRD domain"/>
    <property type="match status" value="2"/>
</dbReference>
<keyword evidence="3" id="KW-0010">Activator</keyword>
<dbReference type="InterPro" id="IPR050661">
    <property type="entry name" value="BglG_antiterminators"/>
</dbReference>
<dbReference type="RefSeq" id="WP_005398830.1">
    <property type="nucleotide sequence ID" value="NZ_JH601088.1"/>
</dbReference>
<dbReference type="Proteomes" id="UP000004191">
    <property type="component" value="Unassembled WGS sequence"/>
</dbReference>
<evidence type="ECO:0000259" key="7">
    <source>
        <dbReference type="PROSITE" id="PS51372"/>
    </source>
</evidence>
<keyword evidence="2" id="KW-0805">Transcription regulation</keyword>
<feature type="domain" description="PTS EIIA type-2" evidence="6">
    <location>
        <begin position="488"/>
        <end position="628"/>
    </location>
</feature>
<dbReference type="Gene3D" id="3.40.930.10">
    <property type="entry name" value="Mannitol-specific EII, Chain A"/>
    <property type="match status" value="1"/>
</dbReference>
<dbReference type="InterPro" id="IPR036388">
    <property type="entry name" value="WH-like_DNA-bd_sf"/>
</dbReference>
<dbReference type="EMBL" id="AGEI01000024">
    <property type="protein sequence ID" value="EHR33271.1"/>
    <property type="molecule type" value="Genomic_DNA"/>
</dbReference>
<dbReference type="eggNOG" id="COG3711">
    <property type="taxonomic scope" value="Bacteria"/>
</dbReference>
<organism evidence="8 9">
    <name type="scientific">Helcococcus kunzii ATCC 51366</name>
    <dbReference type="NCBI Taxonomy" id="883114"/>
    <lineage>
        <taxon>Bacteria</taxon>
        <taxon>Bacillati</taxon>
        <taxon>Bacillota</taxon>
        <taxon>Tissierellia</taxon>
        <taxon>Tissierellales</taxon>
        <taxon>Peptoniphilaceae</taxon>
        <taxon>Helcococcus</taxon>
    </lineage>
</organism>
<accession>H3NPP3</accession>
<dbReference type="SUPFAM" id="SSF63520">
    <property type="entry name" value="PTS-regulatory domain, PRD"/>
    <property type="match status" value="2"/>
</dbReference>
<dbReference type="InterPro" id="IPR036634">
    <property type="entry name" value="PRD_sf"/>
</dbReference>
<protein>
    <submittedName>
        <fullName evidence="8">Uncharacterized protein</fullName>
    </submittedName>
</protein>
<dbReference type="Gene3D" id="1.10.10.10">
    <property type="entry name" value="Winged helix-like DNA-binding domain superfamily/Winged helix DNA-binding domain"/>
    <property type="match status" value="1"/>
</dbReference>
<dbReference type="STRING" id="883114.HMPREF9709_01315"/>
<dbReference type="Pfam" id="PF00359">
    <property type="entry name" value="PTS_EIIA_2"/>
    <property type="match status" value="1"/>
</dbReference>
<dbReference type="PROSITE" id="PS51094">
    <property type="entry name" value="PTS_EIIA_TYPE_2"/>
    <property type="match status" value="1"/>
</dbReference>
<dbReference type="GeneID" id="96999282"/>
<keyword evidence="4" id="KW-0804">Transcription</keyword>
<evidence type="ECO:0000313" key="8">
    <source>
        <dbReference type="EMBL" id="EHR33271.1"/>
    </source>
</evidence>
<evidence type="ECO:0000256" key="4">
    <source>
        <dbReference type="ARBA" id="ARBA00023163"/>
    </source>
</evidence>
<dbReference type="InterPro" id="IPR011608">
    <property type="entry name" value="PRD"/>
</dbReference>
<evidence type="ECO:0000259" key="5">
    <source>
        <dbReference type="PROSITE" id="PS51000"/>
    </source>
</evidence>
<dbReference type="AlphaFoldDB" id="H3NPP3"/>
<dbReference type="GO" id="GO:0003700">
    <property type="term" value="F:DNA-binding transcription factor activity"/>
    <property type="evidence" value="ECO:0007669"/>
    <property type="project" value="InterPro"/>
</dbReference>
<evidence type="ECO:0000259" key="6">
    <source>
        <dbReference type="PROSITE" id="PS51094"/>
    </source>
</evidence>
<reference evidence="8 9" key="1">
    <citation type="submission" date="2012-01" db="EMBL/GenBank/DDBJ databases">
        <title>The Genome Sequence of Helcococcus kunzii ATCC 51366.</title>
        <authorList>
            <consortium name="The Broad Institute Genome Sequencing Platform"/>
            <person name="Earl A."/>
            <person name="Ward D."/>
            <person name="Feldgarden M."/>
            <person name="Gevers D."/>
            <person name="Huys G."/>
            <person name="Young S.K."/>
            <person name="Zeng Q."/>
            <person name="Gargeya S."/>
            <person name="Fitzgerald M."/>
            <person name="Haas B."/>
            <person name="Abouelleil A."/>
            <person name="Alvarado L."/>
            <person name="Arachchi H.M."/>
            <person name="Berlin A."/>
            <person name="Chapman S.B."/>
            <person name="Gearin G."/>
            <person name="Goldberg J."/>
            <person name="Griggs A."/>
            <person name="Gujja S."/>
            <person name="Hansen M."/>
            <person name="Heiman D."/>
            <person name="Howarth C."/>
            <person name="Larimer J."/>
            <person name="Lui A."/>
            <person name="MacDonald P.J.P."/>
            <person name="McCowen C."/>
            <person name="Montmayeur A."/>
            <person name="Murphy C."/>
            <person name="Neiman D."/>
            <person name="Pearson M."/>
            <person name="Priest M."/>
            <person name="Roberts A."/>
            <person name="Saif S."/>
            <person name="Shea T."/>
            <person name="Sisk P."/>
            <person name="Stolte C."/>
            <person name="Sykes S."/>
            <person name="Wortman J."/>
            <person name="Nusbaum C."/>
            <person name="Birren B."/>
        </authorList>
    </citation>
    <scope>NUCLEOTIDE SEQUENCE [LARGE SCALE GENOMIC DNA]</scope>
    <source>
        <strain evidence="8 9">ATCC 51366</strain>
    </source>
</reference>
<proteinExistence type="predicted"/>
<dbReference type="CDD" id="cd00211">
    <property type="entry name" value="PTS_IIA_fru"/>
    <property type="match status" value="1"/>
</dbReference>
<dbReference type="Pfam" id="PF00874">
    <property type="entry name" value="PRD"/>
    <property type="match status" value="2"/>
</dbReference>
<dbReference type="InterPro" id="IPR007737">
    <property type="entry name" value="Mga_HTH"/>
</dbReference>
<evidence type="ECO:0000256" key="3">
    <source>
        <dbReference type="ARBA" id="ARBA00023159"/>
    </source>
</evidence>
<dbReference type="PANTHER" id="PTHR30185:SF18">
    <property type="entry name" value="TRANSCRIPTIONAL REGULATOR MTLR"/>
    <property type="match status" value="1"/>
</dbReference>
<dbReference type="SUPFAM" id="SSF55804">
    <property type="entry name" value="Phoshotransferase/anion transport protein"/>
    <property type="match status" value="1"/>
</dbReference>
<dbReference type="eggNOG" id="COG1762">
    <property type="taxonomic scope" value="Bacteria"/>
</dbReference>
<feature type="domain" description="HTH deoR-type" evidence="5">
    <location>
        <begin position="1"/>
        <end position="56"/>
    </location>
</feature>
<keyword evidence="9" id="KW-1185">Reference proteome</keyword>
<dbReference type="InterPro" id="IPR001034">
    <property type="entry name" value="DeoR_HTH"/>
</dbReference>